<evidence type="ECO:0000256" key="9">
    <source>
        <dbReference type="ARBA" id="ARBA00022989"/>
    </source>
</evidence>
<comment type="catalytic activity">
    <reaction evidence="1">
        <text>ATP + protein L-histidine = ADP + protein N-phospho-L-histidine.</text>
        <dbReference type="EC" id="2.7.13.3"/>
    </reaction>
</comment>
<keyword evidence="16" id="KW-1185">Reference proteome</keyword>
<dbReference type="Pfam" id="PF02518">
    <property type="entry name" value="HATPase_c"/>
    <property type="match status" value="1"/>
</dbReference>
<dbReference type="FunFam" id="1.10.287.130:FF:000001">
    <property type="entry name" value="Two-component sensor histidine kinase"/>
    <property type="match status" value="1"/>
</dbReference>
<feature type="transmembrane region" description="Helical" evidence="13">
    <location>
        <begin position="437"/>
        <end position="456"/>
    </location>
</feature>
<dbReference type="PANTHER" id="PTHR43711:SF26">
    <property type="entry name" value="SENSOR HISTIDINE KINASE RCSC"/>
    <property type="match status" value="1"/>
</dbReference>
<dbReference type="PRINTS" id="PR00344">
    <property type="entry name" value="BCTRLSENSOR"/>
</dbReference>
<dbReference type="InterPro" id="IPR001734">
    <property type="entry name" value="Na/solute_symporter"/>
</dbReference>
<accession>A0A7Z0HX08</accession>
<evidence type="ECO:0000256" key="11">
    <source>
        <dbReference type="ARBA" id="ARBA00023136"/>
    </source>
</evidence>
<dbReference type="PROSITE" id="PS50109">
    <property type="entry name" value="HIS_KIN"/>
    <property type="match status" value="1"/>
</dbReference>
<feature type="transmembrane region" description="Helical" evidence="13">
    <location>
        <begin position="281"/>
        <end position="300"/>
    </location>
</feature>
<evidence type="ECO:0000256" key="13">
    <source>
        <dbReference type="SAM" id="Phobius"/>
    </source>
</evidence>
<dbReference type="AlphaFoldDB" id="A0A7Z0HX08"/>
<keyword evidence="11 13" id="KW-0472">Membrane</keyword>
<feature type="transmembrane region" description="Helical" evidence="13">
    <location>
        <begin position="162"/>
        <end position="179"/>
    </location>
</feature>
<dbReference type="CDD" id="cd00075">
    <property type="entry name" value="HATPase"/>
    <property type="match status" value="1"/>
</dbReference>
<sequence>MSLNLLVFACLVYVVFLFLVAFAVERRAARGQVRWLRSPLIYTLSLSVYCTAWTFYGAVGYAARSGLEFVTIYLGPTLVFVGWWLLLRKLVRIGKAQRVTSIADLISARYGKSNLLGVIVTLLCIAAATPYIALQLQSIALAFAAFTGGPANGPVVGQPDLFAFWVAVGLALFTILFGTRNLDANEQHPGVVTAIAVEAVVKLLALVAVGVFVVWVLADGPADILSRIEAAARPEWQIQPGRWLGLIFLAGVAIICLPRMFQVLVVENADERHLATASWAFPLYLFAMSLFVLPIAVIGLDIMPAGSNPDLFVLTLPLMLGQDGLAMLAFLGGFSAATSMVIVSTIALATMVSNHIMVPLWLQLKRGSPASRGDMRGLVLNARRLAICVLLGLGYVYYAVTGGSAALAAIGLIAFVGVAQILPALLGALYWRGANRIGAGLGLGIGFAVWLFALFLPSFGPGVFLSAQVMEQGLFGLHWLRPYALFGVTTMDPLLHALFWSLALNTVAFIAGTLLGFPSPLERVQAAQFVNAFDVQAGARGWSQSAAEAEDLLAMAQRILGHAETQRFFQSHASAQGKAGFLPDTTPQFLDALERKLAGSVGAATAHAMIAQVVGRAIVSVEDLMAVASETAQIMEYSNQLEAKSDELERTARQLREANDMLTKLSVQKDAFLSQISHELRTPMTSIRAFSEILMDAEGMDPEEQTKYARIIHDETIRLTRLLDDLLDLSVLENGQVNLDIQEAKLGDLIDRAILASNSVQPQRDFRILRDRDAETLTVTTDTGRLAQVFINVLSNSRKYCDADRPVMRISVSDFDGMIQVDFADNGSGIPSEKQALIFEKFARLTDQMQAGGAGLGLAICREIMNNLGGSISYVPGQGGAAFRVSFPQVLRPEGAATPEAQGKAQGAEAAQ</sequence>
<dbReference type="InterPro" id="IPR036097">
    <property type="entry name" value="HisK_dim/P_sf"/>
</dbReference>
<protein>
    <recommendedName>
        <fullName evidence="4">histidine kinase</fullName>
        <ecNumber evidence="4">2.7.13.3</ecNumber>
    </recommendedName>
</protein>
<comment type="caution">
    <text evidence="15">The sequence shown here is derived from an EMBL/GenBank/DDBJ whole genome shotgun (WGS) entry which is preliminary data.</text>
</comment>
<evidence type="ECO:0000256" key="1">
    <source>
        <dbReference type="ARBA" id="ARBA00000085"/>
    </source>
</evidence>
<keyword evidence="9 13" id="KW-1133">Transmembrane helix</keyword>
<dbReference type="RefSeq" id="WP_179904586.1">
    <property type="nucleotide sequence ID" value="NZ_JACBXS010000004.1"/>
</dbReference>
<comment type="similarity">
    <text evidence="3">Belongs to the sodium:solute symporter (SSF) (TC 2.A.21) family.</text>
</comment>
<feature type="transmembrane region" description="Helical" evidence="13">
    <location>
        <begin position="382"/>
        <end position="400"/>
    </location>
</feature>
<dbReference type="Gene3D" id="3.30.565.10">
    <property type="entry name" value="Histidine kinase-like ATPase, C-terminal domain"/>
    <property type="match status" value="1"/>
</dbReference>
<dbReference type="CDD" id="cd00082">
    <property type="entry name" value="HisKA"/>
    <property type="match status" value="1"/>
</dbReference>
<keyword evidence="5" id="KW-0597">Phosphoprotein</keyword>
<evidence type="ECO:0000256" key="3">
    <source>
        <dbReference type="ARBA" id="ARBA00006434"/>
    </source>
</evidence>
<name>A0A7Z0HX08_9RHOB</name>
<dbReference type="Gene3D" id="1.20.1730.10">
    <property type="entry name" value="Sodium/glucose cotransporter"/>
    <property type="match status" value="1"/>
</dbReference>
<dbReference type="PANTHER" id="PTHR43711">
    <property type="entry name" value="TWO-COMPONENT HISTIDINE KINASE"/>
    <property type="match status" value="1"/>
</dbReference>
<dbReference type="CDD" id="cd10322">
    <property type="entry name" value="SLC5sbd"/>
    <property type="match status" value="1"/>
</dbReference>
<comment type="subcellular location">
    <subcellularLocation>
        <location evidence="2">Membrane</location>
        <topology evidence="2">Multi-pass membrane protein</topology>
    </subcellularLocation>
</comment>
<dbReference type="SUPFAM" id="SSF47384">
    <property type="entry name" value="Homodimeric domain of signal transducing histidine kinase"/>
    <property type="match status" value="1"/>
</dbReference>
<evidence type="ECO:0000256" key="10">
    <source>
        <dbReference type="ARBA" id="ARBA00023012"/>
    </source>
</evidence>
<evidence type="ECO:0000256" key="6">
    <source>
        <dbReference type="ARBA" id="ARBA00022679"/>
    </source>
</evidence>
<evidence type="ECO:0000256" key="7">
    <source>
        <dbReference type="ARBA" id="ARBA00022692"/>
    </source>
</evidence>
<dbReference type="EMBL" id="JACBXS010000004">
    <property type="protein sequence ID" value="NYS23880.1"/>
    <property type="molecule type" value="Genomic_DNA"/>
</dbReference>
<feature type="transmembrane region" description="Helical" evidence="13">
    <location>
        <begin position="243"/>
        <end position="261"/>
    </location>
</feature>
<dbReference type="GO" id="GO:0000155">
    <property type="term" value="F:phosphorelay sensor kinase activity"/>
    <property type="evidence" value="ECO:0007669"/>
    <property type="project" value="InterPro"/>
</dbReference>
<dbReference type="InterPro" id="IPR004358">
    <property type="entry name" value="Sig_transdc_His_kin-like_C"/>
</dbReference>
<keyword evidence="10" id="KW-0902">Two-component regulatory system</keyword>
<dbReference type="GO" id="GO:0022857">
    <property type="term" value="F:transmembrane transporter activity"/>
    <property type="evidence" value="ECO:0007669"/>
    <property type="project" value="InterPro"/>
</dbReference>
<dbReference type="SMART" id="SM00387">
    <property type="entry name" value="HATPase_c"/>
    <property type="match status" value="1"/>
</dbReference>
<feature type="domain" description="Histidine kinase" evidence="14">
    <location>
        <begin position="675"/>
        <end position="891"/>
    </location>
</feature>
<organism evidence="15 16">
    <name type="scientific">Rhabdonatronobacter sediminivivens</name>
    <dbReference type="NCBI Taxonomy" id="2743469"/>
    <lineage>
        <taxon>Bacteria</taxon>
        <taxon>Pseudomonadati</taxon>
        <taxon>Pseudomonadota</taxon>
        <taxon>Alphaproteobacteria</taxon>
        <taxon>Rhodobacterales</taxon>
        <taxon>Paracoccaceae</taxon>
        <taxon>Rhabdonatronobacter</taxon>
    </lineage>
</organism>
<dbReference type="Gene3D" id="1.10.287.130">
    <property type="match status" value="1"/>
</dbReference>
<dbReference type="SUPFAM" id="SSF55874">
    <property type="entry name" value="ATPase domain of HSP90 chaperone/DNA topoisomerase II/histidine kinase"/>
    <property type="match status" value="1"/>
</dbReference>
<keyword evidence="12" id="KW-0175">Coiled coil</keyword>
<evidence type="ECO:0000256" key="8">
    <source>
        <dbReference type="ARBA" id="ARBA00022777"/>
    </source>
</evidence>
<evidence type="ECO:0000256" key="12">
    <source>
        <dbReference type="SAM" id="Coils"/>
    </source>
</evidence>
<evidence type="ECO:0000259" key="14">
    <source>
        <dbReference type="PROSITE" id="PS50109"/>
    </source>
</evidence>
<keyword evidence="8" id="KW-0418">Kinase</keyword>
<feature type="coiled-coil region" evidence="12">
    <location>
        <begin position="627"/>
        <end position="668"/>
    </location>
</feature>
<reference evidence="15 16" key="1">
    <citation type="journal article" date="2000" name="Arch. Microbiol.">
        <title>Rhodobaca bogoriensis gen. nov. and sp. nov., an alkaliphilic purple nonsulfur bacterium from African Rift Valley soda lakes.</title>
        <authorList>
            <person name="Milford A.D."/>
            <person name="Achenbach L.A."/>
            <person name="Jung D.O."/>
            <person name="Madigan M.T."/>
        </authorList>
    </citation>
    <scope>NUCLEOTIDE SEQUENCE [LARGE SCALE GENOMIC DNA]</scope>
    <source>
        <strain evidence="15 16">2376</strain>
    </source>
</reference>
<evidence type="ECO:0000256" key="4">
    <source>
        <dbReference type="ARBA" id="ARBA00012438"/>
    </source>
</evidence>
<dbReference type="Proteomes" id="UP000529417">
    <property type="component" value="Unassembled WGS sequence"/>
</dbReference>
<keyword evidence="7 13" id="KW-0812">Transmembrane</keyword>
<gene>
    <name evidence="15" type="ORF">HUK65_02670</name>
</gene>
<dbReference type="SMART" id="SM00388">
    <property type="entry name" value="HisKA"/>
    <property type="match status" value="1"/>
</dbReference>
<feature type="transmembrane region" description="Helical" evidence="13">
    <location>
        <begin position="69"/>
        <end position="87"/>
    </location>
</feature>
<feature type="transmembrane region" description="Helical" evidence="13">
    <location>
        <begin position="40"/>
        <end position="63"/>
    </location>
</feature>
<evidence type="ECO:0000256" key="2">
    <source>
        <dbReference type="ARBA" id="ARBA00004141"/>
    </source>
</evidence>
<feature type="transmembrane region" description="Helical" evidence="13">
    <location>
        <begin position="115"/>
        <end position="133"/>
    </location>
</feature>
<evidence type="ECO:0000313" key="15">
    <source>
        <dbReference type="EMBL" id="NYS23880.1"/>
    </source>
</evidence>
<keyword evidence="6" id="KW-0808">Transferase</keyword>
<dbReference type="InterPro" id="IPR038377">
    <property type="entry name" value="Na/Glc_symporter_sf"/>
</dbReference>
<dbReference type="InterPro" id="IPR050736">
    <property type="entry name" value="Sensor_HK_Regulatory"/>
</dbReference>
<dbReference type="InterPro" id="IPR003594">
    <property type="entry name" value="HATPase_dom"/>
</dbReference>
<proteinExistence type="inferred from homology"/>
<feature type="transmembrane region" description="Helical" evidence="13">
    <location>
        <begin position="199"/>
        <end position="218"/>
    </location>
</feature>
<dbReference type="PROSITE" id="PS50283">
    <property type="entry name" value="NA_SOLUT_SYMP_3"/>
    <property type="match status" value="1"/>
</dbReference>
<feature type="transmembrane region" description="Helical" evidence="13">
    <location>
        <begin position="497"/>
        <end position="517"/>
    </location>
</feature>
<dbReference type="InterPro" id="IPR005467">
    <property type="entry name" value="His_kinase_dom"/>
</dbReference>
<evidence type="ECO:0000256" key="5">
    <source>
        <dbReference type="ARBA" id="ARBA00022553"/>
    </source>
</evidence>
<dbReference type="GO" id="GO:0016020">
    <property type="term" value="C:membrane"/>
    <property type="evidence" value="ECO:0007669"/>
    <property type="project" value="UniProtKB-SubCell"/>
</dbReference>
<dbReference type="InterPro" id="IPR003661">
    <property type="entry name" value="HisK_dim/P_dom"/>
</dbReference>
<evidence type="ECO:0000313" key="16">
    <source>
        <dbReference type="Proteomes" id="UP000529417"/>
    </source>
</evidence>
<dbReference type="EC" id="2.7.13.3" evidence="4"/>
<feature type="transmembrane region" description="Helical" evidence="13">
    <location>
        <begin position="6"/>
        <end position="24"/>
    </location>
</feature>
<feature type="transmembrane region" description="Helical" evidence="13">
    <location>
        <begin position="406"/>
        <end position="430"/>
    </location>
</feature>
<dbReference type="InterPro" id="IPR036890">
    <property type="entry name" value="HATPase_C_sf"/>
</dbReference>
<dbReference type="Pfam" id="PF00512">
    <property type="entry name" value="HisKA"/>
    <property type="match status" value="1"/>
</dbReference>